<dbReference type="InterPro" id="IPR035914">
    <property type="entry name" value="Sperma_CUB_dom_sf"/>
</dbReference>
<dbReference type="EMBL" id="JAIWYP010000004">
    <property type="protein sequence ID" value="KAH3840630.1"/>
    <property type="molecule type" value="Genomic_DNA"/>
</dbReference>
<dbReference type="PANTHER" id="PTHR24251:SF50">
    <property type="entry name" value="ATTRACTIN-LIKE 1A"/>
    <property type="match status" value="1"/>
</dbReference>
<sequence length="59" mass="6474">MKGCIGAECGGDLTDPFGIITSPNFPSNYINGVRCTWVINAPESYRINSLHWSSARVRT</sequence>
<comment type="caution">
    <text evidence="3">Lacks conserved residue(s) required for the propagation of feature annotation.</text>
</comment>
<dbReference type="Gene3D" id="2.60.120.290">
    <property type="entry name" value="Spermadhesin, CUB domain"/>
    <property type="match status" value="1"/>
</dbReference>
<dbReference type="SUPFAM" id="SSF49854">
    <property type="entry name" value="Spermadhesin, CUB domain"/>
    <property type="match status" value="1"/>
</dbReference>
<protein>
    <recommendedName>
        <fullName evidence="4">CUB domain-containing protein</fullName>
    </recommendedName>
</protein>
<accession>A0A9D4QSG6</accession>
<dbReference type="AlphaFoldDB" id="A0A9D4QSG6"/>
<evidence type="ECO:0000256" key="1">
    <source>
        <dbReference type="ARBA" id="ARBA00022737"/>
    </source>
</evidence>
<reference evidence="5" key="1">
    <citation type="journal article" date="2019" name="bioRxiv">
        <title>The Genome of the Zebra Mussel, Dreissena polymorpha: A Resource for Invasive Species Research.</title>
        <authorList>
            <person name="McCartney M.A."/>
            <person name="Auch B."/>
            <person name="Kono T."/>
            <person name="Mallez S."/>
            <person name="Zhang Y."/>
            <person name="Obille A."/>
            <person name="Becker A."/>
            <person name="Abrahante J.E."/>
            <person name="Garbe J."/>
            <person name="Badalamenti J.P."/>
            <person name="Herman A."/>
            <person name="Mangelson H."/>
            <person name="Liachko I."/>
            <person name="Sullivan S."/>
            <person name="Sone E.D."/>
            <person name="Koren S."/>
            <person name="Silverstein K.A.T."/>
            <person name="Beckman K.B."/>
            <person name="Gohl D.M."/>
        </authorList>
    </citation>
    <scope>NUCLEOTIDE SEQUENCE</scope>
    <source>
        <strain evidence="5">Duluth1</strain>
        <tissue evidence="5">Whole animal</tissue>
    </source>
</reference>
<keyword evidence="1" id="KW-0677">Repeat</keyword>
<reference evidence="5" key="2">
    <citation type="submission" date="2020-11" db="EMBL/GenBank/DDBJ databases">
        <authorList>
            <person name="McCartney M.A."/>
            <person name="Auch B."/>
            <person name="Kono T."/>
            <person name="Mallez S."/>
            <person name="Becker A."/>
            <person name="Gohl D.M."/>
            <person name="Silverstein K.A.T."/>
            <person name="Koren S."/>
            <person name="Bechman K.B."/>
            <person name="Herman A."/>
            <person name="Abrahante J.E."/>
            <person name="Garbe J."/>
        </authorList>
    </citation>
    <scope>NUCLEOTIDE SEQUENCE</scope>
    <source>
        <strain evidence="5">Duluth1</strain>
        <tissue evidence="5">Whole animal</tissue>
    </source>
</reference>
<dbReference type="InterPro" id="IPR000859">
    <property type="entry name" value="CUB_dom"/>
</dbReference>
<dbReference type="PROSITE" id="PS01180">
    <property type="entry name" value="CUB"/>
    <property type="match status" value="1"/>
</dbReference>
<evidence type="ECO:0000256" key="3">
    <source>
        <dbReference type="PROSITE-ProRule" id="PRU00059"/>
    </source>
</evidence>
<dbReference type="CDD" id="cd00041">
    <property type="entry name" value="CUB"/>
    <property type="match status" value="1"/>
</dbReference>
<keyword evidence="6" id="KW-1185">Reference proteome</keyword>
<comment type="caution">
    <text evidence="5">The sequence shown here is derived from an EMBL/GenBank/DDBJ whole genome shotgun (WGS) entry which is preliminary data.</text>
</comment>
<feature type="domain" description="CUB" evidence="4">
    <location>
        <begin position="9"/>
        <end position="59"/>
    </location>
</feature>
<proteinExistence type="predicted"/>
<evidence type="ECO:0000313" key="6">
    <source>
        <dbReference type="Proteomes" id="UP000828390"/>
    </source>
</evidence>
<name>A0A9D4QSG6_DREPO</name>
<evidence type="ECO:0000259" key="4">
    <source>
        <dbReference type="PROSITE" id="PS01180"/>
    </source>
</evidence>
<dbReference type="PANTHER" id="PTHR24251">
    <property type="entry name" value="OVOCHYMASE-RELATED"/>
    <property type="match status" value="1"/>
</dbReference>
<dbReference type="Proteomes" id="UP000828390">
    <property type="component" value="Unassembled WGS sequence"/>
</dbReference>
<evidence type="ECO:0000313" key="5">
    <source>
        <dbReference type="EMBL" id="KAH3840630.1"/>
    </source>
</evidence>
<organism evidence="5 6">
    <name type="scientific">Dreissena polymorpha</name>
    <name type="common">Zebra mussel</name>
    <name type="synonym">Mytilus polymorpha</name>
    <dbReference type="NCBI Taxonomy" id="45954"/>
    <lineage>
        <taxon>Eukaryota</taxon>
        <taxon>Metazoa</taxon>
        <taxon>Spiralia</taxon>
        <taxon>Lophotrochozoa</taxon>
        <taxon>Mollusca</taxon>
        <taxon>Bivalvia</taxon>
        <taxon>Autobranchia</taxon>
        <taxon>Heteroconchia</taxon>
        <taxon>Euheterodonta</taxon>
        <taxon>Imparidentia</taxon>
        <taxon>Neoheterodontei</taxon>
        <taxon>Myida</taxon>
        <taxon>Dreissenoidea</taxon>
        <taxon>Dreissenidae</taxon>
        <taxon>Dreissena</taxon>
    </lineage>
</organism>
<evidence type="ECO:0000256" key="2">
    <source>
        <dbReference type="ARBA" id="ARBA00023157"/>
    </source>
</evidence>
<dbReference type="Pfam" id="PF00431">
    <property type="entry name" value="CUB"/>
    <property type="match status" value="1"/>
</dbReference>
<keyword evidence="2" id="KW-1015">Disulfide bond</keyword>
<gene>
    <name evidence="5" type="ORF">DPMN_114083</name>
</gene>